<dbReference type="SMART" id="SM01091">
    <property type="entry name" value="CorC_HlyC"/>
    <property type="match status" value="1"/>
</dbReference>
<evidence type="ECO:0000259" key="4">
    <source>
        <dbReference type="PROSITE" id="PS51371"/>
    </source>
</evidence>
<dbReference type="GO" id="GO:0005886">
    <property type="term" value="C:plasma membrane"/>
    <property type="evidence" value="ECO:0007669"/>
    <property type="project" value="TreeGrafter"/>
</dbReference>
<reference evidence="5 6" key="1">
    <citation type="submission" date="2020-08" db="EMBL/GenBank/DDBJ databases">
        <title>Genome public.</title>
        <authorList>
            <person name="Liu C."/>
            <person name="Sun Q."/>
        </authorList>
    </citation>
    <scope>NUCLEOTIDE SEQUENCE [LARGE SCALE GENOMIC DNA]</scope>
    <source>
        <strain evidence="5 6">NSJ-10</strain>
    </source>
</reference>
<evidence type="ECO:0000256" key="2">
    <source>
        <dbReference type="ARBA" id="ARBA00023122"/>
    </source>
</evidence>
<keyword evidence="1" id="KW-0677">Repeat</keyword>
<keyword evidence="2 3" id="KW-0129">CBS domain</keyword>
<evidence type="ECO:0000256" key="1">
    <source>
        <dbReference type="ARBA" id="ARBA00022737"/>
    </source>
</evidence>
<name>A0A8I0DV73_9FIRM</name>
<feature type="domain" description="CBS" evidence="4">
    <location>
        <begin position="118"/>
        <end position="175"/>
    </location>
</feature>
<dbReference type="GO" id="GO:0050660">
    <property type="term" value="F:flavin adenine dinucleotide binding"/>
    <property type="evidence" value="ECO:0007669"/>
    <property type="project" value="InterPro"/>
</dbReference>
<sequence length="268" mass="31246">MKLFNNRKADEEKVEEEIISMVNEGNEQGLIHDDEVEMITNIFEFSEKEVRDVMTPRSDVVGIDKHTTMDETIKIMLENNYSRYPVFDDDLDNIVGILYFKDFVKAYLKDKNQTIEQIMVEPLFVHPTKNISELFKRMQKEKIHMVIVVDEYGQTEGIIAMEDILEEIVGNIFDEYDDDDDDIALAGHGYIVGGRAELDELSEHLGIEFPDEDFQTLNGFMLYELGRLPYENEKIDITYKGYNFETIGIKDKMIDKVRITKVENENQV</sequence>
<organism evidence="5 6">
    <name type="scientific">Coprococcus hominis</name>
    <name type="common">ex Liu et al. 2022</name>
    <dbReference type="NCBI Taxonomy" id="2763039"/>
    <lineage>
        <taxon>Bacteria</taxon>
        <taxon>Bacillati</taxon>
        <taxon>Bacillota</taxon>
        <taxon>Clostridia</taxon>
        <taxon>Lachnospirales</taxon>
        <taxon>Lachnospiraceae</taxon>
        <taxon>Coprococcus</taxon>
    </lineage>
</organism>
<dbReference type="PROSITE" id="PS51371">
    <property type="entry name" value="CBS"/>
    <property type="match status" value="2"/>
</dbReference>
<evidence type="ECO:0000256" key="3">
    <source>
        <dbReference type="PROSITE-ProRule" id="PRU00703"/>
    </source>
</evidence>
<feature type="domain" description="CBS" evidence="4">
    <location>
        <begin position="54"/>
        <end position="114"/>
    </location>
</feature>
<comment type="caution">
    <text evidence="5">The sequence shown here is derived from an EMBL/GenBank/DDBJ whole genome shotgun (WGS) entry which is preliminary data.</text>
</comment>
<dbReference type="InterPro" id="IPR046342">
    <property type="entry name" value="CBS_dom_sf"/>
</dbReference>
<dbReference type="FunFam" id="3.10.580.10:FF:000002">
    <property type="entry name" value="Magnesium/cobalt efflux protein CorC"/>
    <property type="match status" value="1"/>
</dbReference>
<dbReference type="InterPro" id="IPR000644">
    <property type="entry name" value="CBS_dom"/>
</dbReference>
<dbReference type="PANTHER" id="PTHR22777">
    <property type="entry name" value="HEMOLYSIN-RELATED"/>
    <property type="match status" value="1"/>
</dbReference>
<dbReference type="Gene3D" id="3.30.465.10">
    <property type="match status" value="1"/>
</dbReference>
<accession>A0A8I0DV73</accession>
<dbReference type="EMBL" id="JACOOX010000004">
    <property type="protein sequence ID" value="MBC5662876.1"/>
    <property type="molecule type" value="Genomic_DNA"/>
</dbReference>
<dbReference type="SUPFAM" id="SSF54631">
    <property type="entry name" value="CBS-domain pair"/>
    <property type="match status" value="1"/>
</dbReference>
<evidence type="ECO:0000313" key="5">
    <source>
        <dbReference type="EMBL" id="MBC5662876.1"/>
    </source>
</evidence>
<dbReference type="RefSeq" id="WP_021944484.1">
    <property type="nucleotide sequence ID" value="NZ_JACOOX010000004.1"/>
</dbReference>
<dbReference type="InterPro" id="IPR036318">
    <property type="entry name" value="FAD-bd_PCMH-like_sf"/>
</dbReference>
<dbReference type="SMART" id="SM00116">
    <property type="entry name" value="CBS"/>
    <property type="match status" value="2"/>
</dbReference>
<dbReference type="PANTHER" id="PTHR22777:SF17">
    <property type="entry name" value="UPF0053 PROTEIN SLL0260"/>
    <property type="match status" value="1"/>
</dbReference>
<dbReference type="InterPro" id="IPR016169">
    <property type="entry name" value="FAD-bd_PCMH_sub2"/>
</dbReference>
<dbReference type="InterPro" id="IPR005170">
    <property type="entry name" value="Transptr-assoc_dom"/>
</dbReference>
<evidence type="ECO:0000313" key="6">
    <source>
        <dbReference type="Proteomes" id="UP000615234"/>
    </source>
</evidence>
<protein>
    <submittedName>
        <fullName evidence="5">HlyC/CorC family transporter</fullName>
    </submittedName>
</protein>
<keyword evidence="6" id="KW-1185">Reference proteome</keyword>
<dbReference type="Pfam" id="PF00571">
    <property type="entry name" value="CBS"/>
    <property type="match status" value="2"/>
</dbReference>
<dbReference type="Proteomes" id="UP000615234">
    <property type="component" value="Unassembled WGS sequence"/>
</dbReference>
<dbReference type="Pfam" id="PF03471">
    <property type="entry name" value="CorC_HlyC"/>
    <property type="match status" value="1"/>
</dbReference>
<dbReference type="InterPro" id="IPR044751">
    <property type="entry name" value="Ion_transp-like_CBS"/>
</dbReference>
<dbReference type="CDD" id="cd04590">
    <property type="entry name" value="CBS_pair_CorC_HlyC_assoc"/>
    <property type="match status" value="1"/>
</dbReference>
<dbReference type="Gene3D" id="3.10.580.10">
    <property type="entry name" value="CBS-domain"/>
    <property type="match status" value="1"/>
</dbReference>
<gene>
    <name evidence="5" type="ORF">H8S09_08220</name>
</gene>
<dbReference type="SUPFAM" id="SSF56176">
    <property type="entry name" value="FAD-binding/transporter-associated domain-like"/>
    <property type="match status" value="1"/>
</dbReference>
<proteinExistence type="predicted"/>
<dbReference type="AlphaFoldDB" id="A0A8I0DV73"/>